<dbReference type="InterPro" id="IPR036249">
    <property type="entry name" value="Thioredoxin-like_sf"/>
</dbReference>
<dbReference type="InterPro" id="IPR036282">
    <property type="entry name" value="Glutathione-S-Trfase_C_sf"/>
</dbReference>
<dbReference type="Gene3D" id="1.20.1050.10">
    <property type="match status" value="1"/>
</dbReference>
<dbReference type="GO" id="GO:0016740">
    <property type="term" value="F:transferase activity"/>
    <property type="evidence" value="ECO:0007669"/>
    <property type="project" value="UniProtKB-KW"/>
</dbReference>
<dbReference type="PROSITE" id="PS50404">
    <property type="entry name" value="GST_NTER"/>
    <property type="match status" value="1"/>
</dbReference>
<dbReference type="CDD" id="cd03196">
    <property type="entry name" value="GST_C_5"/>
    <property type="match status" value="1"/>
</dbReference>
<dbReference type="Pfam" id="PF13410">
    <property type="entry name" value="GST_C_2"/>
    <property type="match status" value="1"/>
</dbReference>
<dbReference type="SFLD" id="SFLDS00019">
    <property type="entry name" value="Glutathione_Transferase_(cytos"/>
    <property type="match status" value="1"/>
</dbReference>
<dbReference type="PANTHER" id="PTHR43968:SF6">
    <property type="entry name" value="GLUTATHIONE S-TRANSFERASE OMEGA"/>
    <property type="match status" value="1"/>
</dbReference>
<protein>
    <submittedName>
        <fullName evidence="4">Glutathione S-transferase</fullName>
    </submittedName>
</protein>
<reference evidence="4 5" key="1">
    <citation type="submission" date="2014-07" db="EMBL/GenBank/DDBJ databases">
        <title>Draft genome sequence of Thalassospira tepidiphila 1-1B.</title>
        <authorList>
            <person name="Lai Q."/>
            <person name="Shao Z."/>
        </authorList>
    </citation>
    <scope>NUCLEOTIDE SEQUENCE [LARGE SCALE GENOMIC DNA]</scope>
    <source>
        <strain evidence="4 5">MCCC 1A03514</strain>
    </source>
</reference>
<comment type="caution">
    <text evidence="4">The sequence shown here is derived from an EMBL/GenBank/DDBJ whole genome shotgun (WGS) entry which is preliminary data.</text>
</comment>
<dbReference type="RefSeq" id="WP_083997165.1">
    <property type="nucleotide sequence ID" value="NZ_JPVZ01000009.1"/>
</dbReference>
<feature type="domain" description="GST C-terminal" evidence="3">
    <location>
        <begin position="123"/>
        <end position="250"/>
    </location>
</feature>
<dbReference type="PROSITE" id="PS51354">
    <property type="entry name" value="GLUTAREDOXIN_2"/>
    <property type="match status" value="1"/>
</dbReference>
<organism evidence="4 5">
    <name type="scientific">Thalassospira tepidiphila MCCC 1A03514</name>
    <dbReference type="NCBI Taxonomy" id="1177930"/>
    <lineage>
        <taxon>Bacteria</taxon>
        <taxon>Pseudomonadati</taxon>
        <taxon>Pseudomonadota</taxon>
        <taxon>Alphaproteobacteria</taxon>
        <taxon>Rhodospirillales</taxon>
        <taxon>Thalassospiraceae</taxon>
        <taxon>Thalassospira</taxon>
    </lineage>
</organism>
<dbReference type="Proteomes" id="UP000094009">
    <property type="component" value="Unassembled WGS sequence"/>
</dbReference>
<evidence type="ECO:0000313" key="5">
    <source>
        <dbReference type="Proteomes" id="UP000094009"/>
    </source>
</evidence>
<evidence type="ECO:0000259" key="3">
    <source>
        <dbReference type="PROSITE" id="PS50405"/>
    </source>
</evidence>
<keyword evidence="4" id="KW-0808">Transferase</keyword>
<feature type="domain" description="GST N-terminal" evidence="2">
    <location>
        <begin position="41"/>
        <end position="120"/>
    </location>
</feature>
<dbReference type="SUPFAM" id="SSF52833">
    <property type="entry name" value="Thioredoxin-like"/>
    <property type="match status" value="1"/>
</dbReference>
<dbReference type="InterPro" id="IPR010987">
    <property type="entry name" value="Glutathione-S-Trfase_C-like"/>
</dbReference>
<dbReference type="PANTHER" id="PTHR43968">
    <property type="match status" value="1"/>
</dbReference>
<dbReference type="InterPro" id="IPR040079">
    <property type="entry name" value="Glutathione_S-Trfase"/>
</dbReference>
<accession>A0A853KVZ4</accession>
<dbReference type="AlphaFoldDB" id="A0A853KVZ4"/>
<dbReference type="SUPFAM" id="SSF47616">
    <property type="entry name" value="GST C-terminal domain-like"/>
    <property type="match status" value="1"/>
</dbReference>
<sequence>MTEIEVMPKTDSGTDTSTASAKTETADLPPAKAIADAAAQSRPILYSFRRCPYAMRARIALLAAEIDVELREVVLRDKPQSMIDVSPKATVPVLVLPDGTVVDESLEIMVWALAENDPLEWLTPESGTLDDMLALISQNDGPFKHHLDRYKYPNRYEDVDPLEHRRDAEKILNRLDGRLAVGKYLFGSRPALADFAIAPFIRQFANTDKEAFDAMPFVHVQRWLDDFLTSELFERAMTKYDQWHEGDTPVIFKAA</sequence>
<name>A0A853KVZ4_9PROT</name>
<feature type="compositionally biased region" description="Low complexity" evidence="1">
    <location>
        <begin position="9"/>
        <end position="27"/>
    </location>
</feature>
<gene>
    <name evidence="4" type="ORF">TH4_17625</name>
</gene>
<dbReference type="PROSITE" id="PS50405">
    <property type="entry name" value="GST_CTER"/>
    <property type="match status" value="1"/>
</dbReference>
<evidence type="ECO:0000313" key="4">
    <source>
        <dbReference type="EMBL" id="OAZ08462.1"/>
    </source>
</evidence>
<dbReference type="Gene3D" id="3.40.30.10">
    <property type="entry name" value="Glutaredoxin"/>
    <property type="match status" value="1"/>
</dbReference>
<feature type="region of interest" description="Disordered" evidence="1">
    <location>
        <begin position="1"/>
        <end position="27"/>
    </location>
</feature>
<dbReference type="InterPro" id="IPR004045">
    <property type="entry name" value="Glutathione_S-Trfase_N"/>
</dbReference>
<dbReference type="Pfam" id="PF13417">
    <property type="entry name" value="GST_N_3"/>
    <property type="match status" value="1"/>
</dbReference>
<dbReference type="GO" id="GO:0005737">
    <property type="term" value="C:cytoplasm"/>
    <property type="evidence" value="ECO:0007669"/>
    <property type="project" value="TreeGrafter"/>
</dbReference>
<evidence type="ECO:0000259" key="2">
    <source>
        <dbReference type="PROSITE" id="PS50404"/>
    </source>
</evidence>
<dbReference type="CDD" id="cd03060">
    <property type="entry name" value="GST_N_Omega_like"/>
    <property type="match status" value="1"/>
</dbReference>
<evidence type="ECO:0000256" key="1">
    <source>
        <dbReference type="SAM" id="MobiDB-lite"/>
    </source>
</evidence>
<dbReference type="EMBL" id="JPVZ01000009">
    <property type="protein sequence ID" value="OAZ08462.1"/>
    <property type="molecule type" value="Genomic_DNA"/>
</dbReference>
<proteinExistence type="predicted"/>
<dbReference type="InterPro" id="IPR050983">
    <property type="entry name" value="GST_Omega/HSP26"/>
</dbReference>